<dbReference type="OrthoDB" id="10346404at2759"/>
<dbReference type="EMBL" id="NIRI02000056">
    <property type="protein sequence ID" value="KAG5444652.1"/>
    <property type="molecule type" value="Genomic_DNA"/>
</dbReference>
<reference evidence="2 3" key="1">
    <citation type="journal article" date="2018" name="Biotechnol. Adv.">
        <title>Improved genomic resources and new bioinformatic workflow for the carcinogenic parasite Clonorchis sinensis: Biotechnological implications.</title>
        <authorList>
            <person name="Wang D."/>
            <person name="Korhonen P.K."/>
            <person name="Gasser R.B."/>
            <person name="Young N.D."/>
        </authorList>
    </citation>
    <scope>NUCLEOTIDE SEQUENCE [LARGE SCALE GENOMIC DNA]</scope>
    <source>
        <strain evidence="2">Cs-k2</strain>
    </source>
</reference>
<keyword evidence="3" id="KW-1185">Reference proteome</keyword>
<evidence type="ECO:0000256" key="1">
    <source>
        <dbReference type="SAM" id="MobiDB-lite"/>
    </source>
</evidence>
<dbReference type="InParanoid" id="A0A3R7C444"/>
<proteinExistence type="predicted"/>
<dbReference type="AlphaFoldDB" id="A0A3R7C444"/>
<comment type="caution">
    <text evidence="2">The sequence shown here is derived from an EMBL/GenBank/DDBJ whole genome shotgun (WGS) entry which is preliminary data.</text>
</comment>
<feature type="compositionally biased region" description="Polar residues" evidence="1">
    <location>
        <begin position="138"/>
        <end position="153"/>
    </location>
</feature>
<sequence>MDDVSCFHYSEEDDNRPDYRYTGCAPVTQDKEVASREDNHRSVCGSLGRAPTTMDSKPSSEDNGAHSHCVFLGCAPLTTCEQAVPPTMGTGFCGKPVYPSAEVTQAGDIYFRTVSTQCLRTCLVSPTPHSKGFDEPSMVTSDLDSVNGIQTST</sequence>
<organism evidence="2 3">
    <name type="scientific">Clonorchis sinensis</name>
    <name type="common">Chinese liver fluke</name>
    <dbReference type="NCBI Taxonomy" id="79923"/>
    <lineage>
        <taxon>Eukaryota</taxon>
        <taxon>Metazoa</taxon>
        <taxon>Spiralia</taxon>
        <taxon>Lophotrochozoa</taxon>
        <taxon>Platyhelminthes</taxon>
        <taxon>Trematoda</taxon>
        <taxon>Digenea</taxon>
        <taxon>Opisthorchiida</taxon>
        <taxon>Opisthorchiata</taxon>
        <taxon>Opisthorchiidae</taxon>
        <taxon>Clonorchis</taxon>
    </lineage>
</organism>
<dbReference type="Proteomes" id="UP000286415">
    <property type="component" value="Unassembled WGS sequence"/>
</dbReference>
<feature type="region of interest" description="Disordered" evidence="1">
    <location>
        <begin position="31"/>
        <end position="63"/>
    </location>
</feature>
<feature type="compositionally biased region" description="Basic and acidic residues" evidence="1">
    <location>
        <begin position="31"/>
        <end position="41"/>
    </location>
</feature>
<name>A0A3R7C444_CLOSI</name>
<evidence type="ECO:0000313" key="2">
    <source>
        <dbReference type="EMBL" id="KAG5444652.1"/>
    </source>
</evidence>
<reference evidence="2 3" key="2">
    <citation type="journal article" date="2021" name="Genomics">
        <title>High-quality reference genome for Clonorchis sinensis.</title>
        <authorList>
            <person name="Young N.D."/>
            <person name="Stroehlein A.J."/>
            <person name="Kinkar L."/>
            <person name="Wang T."/>
            <person name="Sohn W.M."/>
            <person name="Chang B.C.H."/>
            <person name="Kaur P."/>
            <person name="Weisz D."/>
            <person name="Dudchenko O."/>
            <person name="Aiden E.L."/>
            <person name="Korhonen P.K."/>
            <person name="Gasser R.B."/>
        </authorList>
    </citation>
    <scope>NUCLEOTIDE SEQUENCE [LARGE SCALE GENOMIC DNA]</scope>
    <source>
        <strain evidence="2">Cs-k2</strain>
    </source>
</reference>
<gene>
    <name evidence="2" type="ORF">CSKR_100759</name>
</gene>
<protein>
    <submittedName>
        <fullName evidence="2">Uncharacterized protein</fullName>
    </submittedName>
</protein>
<accession>A0A3R7C444</accession>
<feature type="region of interest" description="Disordered" evidence="1">
    <location>
        <begin position="130"/>
        <end position="153"/>
    </location>
</feature>
<evidence type="ECO:0000313" key="3">
    <source>
        <dbReference type="Proteomes" id="UP000286415"/>
    </source>
</evidence>